<accession>A0ABP0IVX0</accession>
<comment type="caution">
    <text evidence="12">The sequence shown here is derived from an EMBL/GenBank/DDBJ whole genome shotgun (WGS) entry which is preliminary data.</text>
</comment>
<keyword evidence="13" id="KW-1185">Reference proteome</keyword>
<dbReference type="PROSITE" id="PS50216">
    <property type="entry name" value="DHHC"/>
    <property type="match status" value="1"/>
</dbReference>
<dbReference type="InterPro" id="IPR001594">
    <property type="entry name" value="Palmitoyltrfase_DHHC"/>
</dbReference>
<evidence type="ECO:0000256" key="9">
    <source>
        <dbReference type="ARBA" id="ARBA00048048"/>
    </source>
</evidence>
<dbReference type="PANTHER" id="PTHR22883:SF43">
    <property type="entry name" value="PALMITOYLTRANSFERASE APP"/>
    <property type="match status" value="1"/>
</dbReference>
<sequence length="350" mass="38941">MPAVELTARAAAAGNEEETQNLITGRVRKLEAPTPECIGSKSGDLEEQIDRGKLVRLYEQWPSKNIFCCWGLLMTGGSDDCFCPNICVWCFILVPCALYFGLVAPSLVAHGIFLLPGATLAVFCTTTGLLLCTCCTDPGIIPRREVVLATGSAEQLRVALGYDVLGEEGEGTISQKLRKEGFRLCNTCSIIRPPRASHCSDCDNCVMRYDHHCPFVNNCVGQRNYHYFFGFISCALVLALMVLPALALHLLNPRQERAIRNAAKIDQRMSFFFYFLIGVGVLVAFAAFLSLLLWAYHLFLIVTKQTTKEFRRGLANIDEEPTLCAARGPQLFDPWAWIDLKDMSSARRRL</sequence>
<feature type="transmembrane region" description="Helical" evidence="10">
    <location>
        <begin position="271"/>
        <end position="302"/>
    </location>
</feature>
<proteinExistence type="inferred from homology"/>
<keyword evidence="4 10" id="KW-1133">Transmembrane helix</keyword>
<dbReference type="EC" id="2.3.1.225" evidence="10"/>
<dbReference type="InterPro" id="IPR039859">
    <property type="entry name" value="PFA4/ZDH16/20/ERF2-like"/>
</dbReference>
<evidence type="ECO:0000313" key="13">
    <source>
        <dbReference type="Proteomes" id="UP001642464"/>
    </source>
</evidence>
<feature type="transmembrane region" description="Helical" evidence="10">
    <location>
        <begin position="108"/>
        <end position="134"/>
    </location>
</feature>
<evidence type="ECO:0000256" key="1">
    <source>
        <dbReference type="ARBA" id="ARBA00004127"/>
    </source>
</evidence>
<comment type="similarity">
    <text evidence="10">Belongs to the DHHC palmitoyltransferase family.</text>
</comment>
<comment type="subcellular location">
    <subcellularLocation>
        <location evidence="1">Endomembrane system</location>
        <topology evidence="1">Multi-pass membrane protein</topology>
    </subcellularLocation>
</comment>
<organism evidence="12 13">
    <name type="scientific">Durusdinium trenchii</name>
    <dbReference type="NCBI Taxonomy" id="1381693"/>
    <lineage>
        <taxon>Eukaryota</taxon>
        <taxon>Sar</taxon>
        <taxon>Alveolata</taxon>
        <taxon>Dinophyceae</taxon>
        <taxon>Suessiales</taxon>
        <taxon>Symbiodiniaceae</taxon>
        <taxon>Durusdinium</taxon>
    </lineage>
</organism>
<evidence type="ECO:0000256" key="5">
    <source>
        <dbReference type="ARBA" id="ARBA00023136"/>
    </source>
</evidence>
<dbReference type="PANTHER" id="PTHR22883">
    <property type="entry name" value="ZINC FINGER DHHC DOMAIN CONTAINING PROTEIN"/>
    <property type="match status" value="1"/>
</dbReference>
<keyword evidence="6" id="KW-0564">Palmitate</keyword>
<reference evidence="12 13" key="1">
    <citation type="submission" date="2024-02" db="EMBL/GenBank/DDBJ databases">
        <authorList>
            <person name="Chen Y."/>
            <person name="Shah S."/>
            <person name="Dougan E. K."/>
            <person name="Thang M."/>
            <person name="Chan C."/>
        </authorList>
    </citation>
    <scope>NUCLEOTIDE SEQUENCE [LARGE SCALE GENOMIC DNA]</scope>
</reference>
<feature type="transmembrane region" description="Helical" evidence="10">
    <location>
        <begin position="82"/>
        <end position="102"/>
    </location>
</feature>
<evidence type="ECO:0000256" key="3">
    <source>
        <dbReference type="ARBA" id="ARBA00022692"/>
    </source>
</evidence>
<evidence type="ECO:0000313" key="12">
    <source>
        <dbReference type="EMBL" id="CAK9006235.1"/>
    </source>
</evidence>
<dbReference type="Pfam" id="PF01529">
    <property type="entry name" value="DHHC"/>
    <property type="match status" value="1"/>
</dbReference>
<feature type="domain" description="Palmitoyltransferase DHHC" evidence="11">
    <location>
        <begin position="181"/>
        <end position="310"/>
    </location>
</feature>
<evidence type="ECO:0000256" key="4">
    <source>
        <dbReference type="ARBA" id="ARBA00022989"/>
    </source>
</evidence>
<evidence type="ECO:0000256" key="8">
    <source>
        <dbReference type="ARBA" id="ARBA00023315"/>
    </source>
</evidence>
<comment type="domain">
    <text evidence="10">The DHHC domain is required for palmitoyltransferase activity.</text>
</comment>
<keyword evidence="3 10" id="KW-0812">Transmembrane</keyword>
<gene>
    <name evidence="12" type="ORF">SCF082_LOCUS8937</name>
</gene>
<keyword evidence="7" id="KW-0449">Lipoprotein</keyword>
<keyword evidence="8 10" id="KW-0012">Acyltransferase</keyword>
<evidence type="ECO:0000256" key="10">
    <source>
        <dbReference type="RuleBase" id="RU079119"/>
    </source>
</evidence>
<keyword evidence="5 10" id="KW-0472">Membrane</keyword>
<dbReference type="Proteomes" id="UP001642464">
    <property type="component" value="Unassembled WGS sequence"/>
</dbReference>
<protein>
    <recommendedName>
        <fullName evidence="10">Palmitoyltransferase</fullName>
        <ecNumber evidence="10">2.3.1.225</ecNumber>
    </recommendedName>
</protein>
<evidence type="ECO:0000256" key="2">
    <source>
        <dbReference type="ARBA" id="ARBA00022679"/>
    </source>
</evidence>
<keyword evidence="2 10" id="KW-0808">Transferase</keyword>
<dbReference type="EMBL" id="CAXAMM010005147">
    <property type="protein sequence ID" value="CAK9006235.1"/>
    <property type="molecule type" value="Genomic_DNA"/>
</dbReference>
<evidence type="ECO:0000256" key="7">
    <source>
        <dbReference type="ARBA" id="ARBA00023288"/>
    </source>
</evidence>
<name>A0ABP0IVX0_9DINO</name>
<feature type="transmembrane region" description="Helical" evidence="10">
    <location>
        <begin position="227"/>
        <end position="251"/>
    </location>
</feature>
<evidence type="ECO:0000256" key="6">
    <source>
        <dbReference type="ARBA" id="ARBA00023139"/>
    </source>
</evidence>
<comment type="catalytic activity">
    <reaction evidence="9 10">
        <text>L-cysteinyl-[protein] + hexadecanoyl-CoA = S-hexadecanoyl-L-cysteinyl-[protein] + CoA</text>
        <dbReference type="Rhea" id="RHEA:36683"/>
        <dbReference type="Rhea" id="RHEA-COMP:10131"/>
        <dbReference type="Rhea" id="RHEA-COMP:11032"/>
        <dbReference type="ChEBI" id="CHEBI:29950"/>
        <dbReference type="ChEBI" id="CHEBI:57287"/>
        <dbReference type="ChEBI" id="CHEBI:57379"/>
        <dbReference type="ChEBI" id="CHEBI:74151"/>
        <dbReference type="EC" id="2.3.1.225"/>
    </reaction>
</comment>
<evidence type="ECO:0000259" key="11">
    <source>
        <dbReference type="Pfam" id="PF01529"/>
    </source>
</evidence>